<evidence type="ECO:0000256" key="1">
    <source>
        <dbReference type="SAM" id="MobiDB-lite"/>
    </source>
</evidence>
<evidence type="ECO:0000313" key="5">
    <source>
        <dbReference type="Proteomes" id="UP000230249"/>
    </source>
</evidence>
<dbReference type="VEuPathDB" id="FungiDB:B9J08_001818"/>
<protein>
    <recommendedName>
        <fullName evidence="2">BOD1/SHG1 domain-containing protein</fullName>
    </recommendedName>
</protein>
<dbReference type="VEuPathDB" id="FungiDB:CJI96_0000276"/>
<feature type="region of interest" description="Disordered" evidence="1">
    <location>
        <begin position="133"/>
        <end position="223"/>
    </location>
</feature>
<dbReference type="OrthoDB" id="5579731at2759"/>
<dbReference type="Proteomes" id="UP000230249">
    <property type="component" value="Unassembled WGS sequence"/>
</dbReference>
<feature type="compositionally biased region" description="Basic and acidic residues" evidence="1">
    <location>
        <begin position="133"/>
        <end position="155"/>
    </location>
</feature>
<dbReference type="STRING" id="498019.A0A2H0ZZS1"/>
<dbReference type="InterPro" id="IPR055264">
    <property type="entry name" value="BOD1/SHG1_dom"/>
</dbReference>
<dbReference type="AlphaFoldDB" id="A0A2H0ZZS1"/>
<dbReference type="EMBL" id="PEKT02000004">
    <property type="protein sequence ID" value="PIS55713.1"/>
    <property type="molecule type" value="Genomic_DNA"/>
</dbReference>
<accession>A0A2H0ZZS1</accession>
<keyword evidence="5" id="KW-1185">Reference proteome</keyword>
<name>A0A2H0ZZS1_CANAR</name>
<reference evidence="3 5" key="3">
    <citation type="journal article" date="2018" name="Nat. Commun.">
        <title>Genomic insights into multidrug-resistance, mating and virulence in Candida auris and related emerging species.</title>
        <authorList>
            <person name="Munoz J.F."/>
            <person name="Gade L."/>
            <person name="Chow N.A."/>
            <person name="Loparev V.N."/>
            <person name="Juieng P."/>
            <person name="Berkow E.L."/>
            <person name="Farrer R.A."/>
            <person name="Litvintseva A.P."/>
            <person name="Cuomo C.A."/>
        </authorList>
    </citation>
    <scope>GENOME REANNOTATION</scope>
    <source>
        <strain evidence="3 5">B8441</strain>
    </source>
</reference>
<proteinExistence type="predicted"/>
<evidence type="ECO:0000259" key="2">
    <source>
        <dbReference type="Pfam" id="PF05205"/>
    </source>
</evidence>
<organism evidence="4">
    <name type="scientific">Candidozyma auris</name>
    <name type="common">Yeast</name>
    <name type="synonym">Candida auris</name>
    <dbReference type="NCBI Taxonomy" id="498019"/>
    <lineage>
        <taxon>Eukaryota</taxon>
        <taxon>Fungi</taxon>
        <taxon>Dikarya</taxon>
        <taxon>Ascomycota</taxon>
        <taxon>Saccharomycotina</taxon>
        <taxon>Pichiomycetes</taxon>
        <taxon>Metschnikowiaceae</taxon>
        <taxon>Candidozyma</taxon>
    </lineage>
</organism>
<accession>A0A5Q7YAA7</accession>
<dbReference type="OMA" id="HRVNKPP"/>
<evidence type="ECO:0000313" key="3">
    <source>
        <dbReference type="EMBL" id="KAK8441971.1"/>
    </source>
</evidence>
<comment type="caution">
    <text evidence="4">The sequence shown here is derived from an EMBL/GenBank/DDBJ whole genome shotgun (WGS) entry which is preliminary data.</text>
</comment>
<reference evidence="4 5" key="1">
    <citation type="journal article" date="2017" name="Clin. Infect. Dis.">
        <title>Simultaneous emergence of multidrug-resistant Candida auris on 3 continents confirmed by whole-genome sequencing and epidemiological analyses.</title>
        <authorList>
            <person name="Lockhart S.R."/>
            <person name="Etienne K.A."/>
            <person name="Vallabhaneni S."/>
            <person name="Farooqi J."/>
            <person name="Chowdhary A."/>
            <person name="Govender N.P."/>
            <person name="Colombo A.L."/>
            <person name="Calvo B."/>
            <person name="Cuomo C.A."/>
            <person name="Desjardins C.A."/>
            <person name="Berkow E.L."/>
            <person name="Castanheira M."/>
            <person name="Magobo R.E."/>
            <person name="Jabeen K."/>
            <person name="Asghar R.J."/>
            <person name="Meis J.F."/>
            <person name="Jackson B."/>
            <person name="Chiller T."/>
            <person name="Litvintseva A.P."/>
        </authorList>
    </citation>
    <scope>NUCLEOTIDE SEQUENCE [LARGE SCALE GENOMIC DNA]</scope>
    <source>
        <strain evidence="4 5">B8441</strain>
    </source>
</reference>
<dbReference type="Pfam" id="PF05205">
    <property type="entry name" value="COMPASS-Shg1"/>
    <property type="match status" value="1"/>
</dbReference>
<dbReference type="VEuPathDB" id="FungiDB:CJJ09_001665"/>
<gene>
    <name evidence="4" type="ORF">B9J08_001818</name>
    <name evidence="3" type="ORF">B9J08_00288</name>
</gene>
<evidence type="ECO:0000313" key="4">
    <source>
        <dbReference type="EMBL" id="PIS55713.1"/>
    </source>
</evidence>
<sequence length="223" mass="25990">MSEKSQKIDNKYLTSIYKKNGSFDKQRKRLLENFKSSQTHSNLQLKLKLMIESKLKSDPTILLKNKGKMAALIQGEIISNKVGSNILEIVDKDIQEKIIDSPEFHESLKVELKDIRRKALGITDEEYAKQLEEEEKAKREETERKQREEAEKELSYKNNFKVKQLITPSAPRPPRFNLPVRERDTYRGRAAGSRQTDRYERGSGQSRANDYDHTRPSSGHMMY</sequence>
<reference evidence="4" key="2">
    <citation type="submission" date="2017-11" db="EMBL/GenBank/DDBJ databases">
        <title>Candida auris genome assembly and annotation.</title>
        <authorList>
            <person name="Munoz J.F."/>
            <person name="Gade L.G."/>
            <person name="Chow N.A."/>
            <person name="Litvintseva A.P."/>
            <person name="Loparev V.N."/>
            <person name="Cuomo C.A."/>
        </authorList>
    </citation>
    <scope>NUCLEOTIDE SEQUENCE</scope>
    <source>
        <strain evidence="4">B8441</strain>
    </source>
</reference>
<dbReference type="VEuPathDB" id="FungiDB:CJI97_002479"/>
<feature type="domain" description="BOD1/SHG1" evidence="2">
    <location>
        <begin position="13"/>
        <end position="112"/>
    </location>
</feature>
<reference evidence="3" key="4">
    <citation type="submission" date="2024-03" db="EMBL/GenBank/DDBJ databases">
        <title>Improved genome assembly of Candida auris strain B8441 and annotation of B11205.</title>
        <authorList>
            <person name="Cauldron N.C."/>
            <person name="Shea T."/>
            <person name="Cuomo C.A."/>
        </authorList>
    </citation>
    <scope>NUCLEOTIDE SEQUENCE</scope>
    <source>
        <strain evidence="3">B8441</strain>
    </source>
</reference>
<dbReference type="EMBL" id="PEKT03000001">
    <property type="protein sequence ID" value="KAK8441971.1"/>
    <property type="molecule type" value="Genomic_DNA"/>
</dbReference>
<dbReference type="VEuPathDB" id="FungiDB:CJJ07_003776"/>